<dbReference type="PANTHER" id="PTHR46148:SF57">
    <property type="entry name" value="OS12G0499874 PROTEIN"/>
    <property type="match status" value="1"/>
</dbReference>
<name>A0A2P5ADE4_PARAD</name>
<dbReference type="PANTHER" id="PTHR46148">
    <property type="entry name" value="CHROMO DOMAIN-CONTAINING PROTEIN"/>
    <property type="match status" value="1"/>
</dbReference>
<dbReference type="EMBL" id="JXTB01000653">
    <property type="protein sequence ID" value="PON34549.1"/>
    <property type="molecule type" value="Genomic_DNA"/>
</dbReference>
<gene>
    <name evidence="2" type="ORF">PanWU01x14_343350</name>
</gene>
<dbReference type="OrthoDB" id="1000448at2759"/>
<sequence>CRSPLCWAEPEERVTLGPKLIKKTTEKIKDIHERLKEIQSHQKSYADPKRREIEFDTSDSVFLKVTPRCGVTRFRVKGKIAPRYIGLFEITERIGPVAYRLNLPAQLDHVHNVFHVLMLKKYTPDLSHVV</sequence>
<dbReference type="Proteomes" id="UP000237105">
    <property type="component" value="Unassembled WGS sequence"/>
</dbReference>
<protein>
    <recommendedName>
        <fullName evidence="1">Tf2-1-like SH3-like domain-containing protein</fullName>
    </recommendedName>
</protein>
<dbReference type="AlphaFoldDB" id="A0A2P5ADE4"/>
<evidence type="ECO:0000313" key="2">
    <source>
        <dbReference type="EMBL" id="PON34549.1"/>
    </source>
</evidence>
<proteinExistence type="predicted"/>
<organism evidence="2 3">
    <name type="scientific">Parasponia andersonii</name>
    <name type="common">Sponia andersonii</name>
    <dbReference type="NCBI Taxonomy" id="3476"/>
    <lineage>
        <taxon>Eukaryota</taxon>
        <taxon>Viridiplantae</taxon>
        <taxon>Streptophyta</taxon>
        <taxon>Embryophyta</taxon>
        <taxon>Tracheophyta</taxon>
        <taxon>Spermatophyta</taxon>
        <taxon>Magnoliopsida</taxon>
        <taxon>eudicotyledons</taxon>
        <taxon>Gunneridae</taxon>
        <taxon>Pentapetalae</taxon>
        <taxon>rosids</taxon>
        <taxon>fabids</taxon>
        <taxon>Rosales</taxon>
        <taxon>Cannabaceae</taxon>
        <taxon>Parasponia</taxon>
    </lineage>
</organism>
<dbReference type="InterPro" id="IPR056924">
    <property type="entry name" value="SH3_Tf2-1"/>
</dbReference>
<dbReference type="Pfam" id="PF24626">
    <property type="entry name" value="SH3_Tf2-1"/>
    <property type="match status" value="1"/>
</dbReference>
<reference evidence="3" key="1">
    <citation type="submission" date="2016-06" db="EMBL/GenBank/DDBJ databases">
        <title>Parallel loss of symbiosis genes in relatives of nitrogen-fixing non-legume Parasponia.</title>
        <authorList>
            <person name="Van Velzen R."/>
            <person name="Holmer R."/>
            <person name="Bu F."/>
            <person name="Rutten L."/>
            <person name="Van Zeijl A."/>
            <person name="Liu W."/>
            <person name="Santuari L."/>
            <person name="Cao Q."/>
            <person name="Sharma T."/>
            <person name="Shen D."/>
            <person name="Roswanjaya Y."/>
            <person name="Wardhani T."/>
            <person name="Kalhor M.S."/>
            <person name="Jansen J."/>
            <person name="Van den Hoogen J."/>
            <person name="Gungor B."/>
            <person name="Hartog M."/>
            <person name="Hontelez J."/>
            <person name="Verver J."/>
            <person name="Yang W.-C."/>
            <person name="Schijlen E."/>
            <person name="Repin R."/>
            <person name="Schilthuizen M."/>
            <person name="Schranz E."/>
            <person name="Heidstra R."/>
            <person name="Miyata K."/>
            <person name="Fedorova E."/>
            <person name="Kohlen W."/>
            <person name="Bisseling T."/>
            <person name="Smit S."/>
            <person name="Geurts R."/>
        </authorList>
    </citation>
    <scope>NUCLEOTIDE SEQUENCE [LARGE SCALE GENOMIC DNA]</scope>
    <source>
        <strain evidence="3">cv. WU1-14</strain>
    </source>
</reference>
<evidence type="ECO:0000259" key="1">
    <source>
        <dbReference type="Pfam" id="PF24626"/>
    </source>
</evidence>
<keyword evidence="3" id="KW-1185">Reference proteome</keyword>
<comment type="caution">
    <text evidence="2">The sequence shown here is derived from an EMBL/GenBank/DDBJ whole genome shotgun (WGS) entry which is preliminary data.</text>
</comment>
<feature type="non-terminal residue" evidence="2">
    <location>
        <position position="1"/>
    </location>
</feature>
<feature type="domain" description="Tf2-1-like SH3-like" evidence="1">
    <location>
        <begin position="59"/>
        <end position="122"/>
    </location>
</feature>
<accession>A0A2P5ADE4</accession>
<evidence type="ECO:0000313" key="3">
    <source>
        <dbReference type="Proteomes" id="UP000237105"/>
    </source>
</evidence>